<protein>
    <submittedName>
        <fullName evidence="2">Uncharacterized protein</fullName>
    </submittedName>
</protein>
<dbReference type="RefSeq" id="WP_089327352.1">
    <property type="nucleotide sequence ID" value="NZ_FZOR01000017.1"/>
</dbReference>
<feature type="transmembrane region" description="Helical" evidence="1">
    <location>
        <begin position="50"/>
        <end position="74"/>
    </location>
</feature>
<evidence type="ECO:0000313" key="2">
    <source>
        <dbReference type="EMBL" id="SNT14023.1"/>
    </source>
</evidence>
<proteinExistence type="predicted"/>
<sequence length="76" mass="7996">MSQQQPDAVLGQVLITLALITSVVIVVLGLFVLIGFVVHRTADSPSRRTVAILGAIGSVIVAVPPILYTLPWIYGG</sequence>
<reference evidence="2 3" key="1">
    <citation type="submission" date="2017-06" db="EMBL/GenBank/DDBJ databases">
        <authorList>
            <person name="Kim H.J."/>
            <person name="Triplett B.A."/>
        </authorList>
    </citation>
    <scope>NUCLEOTIDE SEQUENCE [LARGE SCALE GENOMIC DNA]</scope>
    <source>
        <strain evidence="2 3">DSM 44715</strain>
    </source>
</reference>
<dbReference type="AlphaFoldDB" id="A0A239K8R4"/>
<accession>A0A239K8R4</accession>
<gene>
    <name evidence="2" type="ORF">SAMN05443665_101736</name>
</gene>
<evidence type="ECO:0000313" key="3">
    <source>
        <dbReference type="Proteomes" id="UP000198318"/>
    </source>
</evidence>
<evidence type="ECO:0000256" key="1">
    <source>
        <dbReference type="SAM" id="Phobius"/>
    </source>
</evidence>
<keyword evidence="1" id="KW-0812">Transmembrane</keyword>
<keyword evidence="1" id="KW-1133">Transmembrane helix</keyword>
<organism evidence="2 3">
    <name type="scientific">Actinomadura meyerae</name>
    <dbReference type="NCBI Taxonomy" id="240840"/>
    <lineage>
        <taxon>Bacteria</taxon>
        <taxon>Bacillati</taxon>
        <taxon>Actinomycetota</taxon>
        <taxon>Actinomycetes</taxon>
        <taxon>Streptosporangiales</taxon>
        <taxon>Thermomonosporaceae</taxon>
        <taxon>Actinomadura</taxon>
    </lineage>
</organism>
<feature type="transmembrane region" description="Helical" evidence="1">
    <location>
        <begin position="12"/>
        <end position="38"/>
    </location>
</feature>
<name>A0A239K8R4_9ACTN</name>
<dbReference type="EMBL" id="FZOR01000017">
    <property type="protein sequence ID" value="SNT14023.1"/>
    <property type="molecule type" value="Genomic_DNA"/>
</dbReference>
<dbReference type="Proteomes" id="UP000198318">
    <property type="component" value="Unassembled WGS sequence"/>
</dbReference>
<keyword evidence="3" id="KW-1185">Reference proteome</keyword>
<keyword evidence="1" id="KW-0472">Membrane</keyword>